<evidence type="ECO:0000313" key="3">
    <source>
        <dbReference type="Proteomes" id="UP000243606"/>
    </source>
</evidence>
<dbReference type="AlphaFoldDB" id="A0A1I3PF48"/>
<dbReference type="Proteomes" id="UP000243606">
    <property type="component" value="Unassembled WGS sequence"/>
</dbReference>
<name>A0A1I3PF48_9PSED</name>
<reference evidence="3" key="1">
    <citation type="submission" date="2016-10" db="EMBL/GenBank/DDBJ databases">
        <authorList>
            <person name="Varghese N."/>
            <person name="Submissions S."/>
        </authorList>
    </citation>
    <scope>NUCLEOTIDE SEQUENCE [LARGE SCALE GENOMIC DNA]</scope>
    <source>
        <strain evidence="3">LMG 24016</strain>
    </source>
</reference>
<sequence length="42" mass="4781">MSALSAYTITHKWPRNPFIGESQRQRAADTHAKQFQQHAVTA</sequence>
<dbReference type="EMBL" id="FOQL01000006">
    <property type="protein sequence ID" value="SFJ19646.1"/>
    <property type="molecule type" value="Genomic_DNA"/>
</dbReference>
<feature type="compositionally biased region" description="Polar residues" evidence="1">
    <location>
        <begin position="33"/>
        <end position="42"/>
    </location>
</feature>
<feature type="region of interest" description="Disordered" evidence="1">
    <location>
        <begin position="22"/>
        <end position="42"/>
    </location>
</feature>
<evidence type="ECO:0000313" key="2">
    <source>
        <dbReference type="EMBL" id="SFJ19646.1"/>
    </source>
</evidence>
<keyword evidence="3" id="KW-1185">Reference proteome</keyword>
<organism evidence="2 3">
    <name type="scientific">Pseudomonas guineae</name>
    <dbReference type="NCBI Taxonomy" id="425504"/>
    <lineage>
        <taxon>Bacteria</taxon>
        <taxon>Pseudomonadati</taxon>
        <taxon>Pseudomonadota</taxon>
        <taxon>Gammaproteobacteria</taxon>
        <taxon>Pseudomonadales</taxon>
        <taxon>Pseudomonadaceae</taxon>
        <taxon>Pseudomonas</taxon>
    </lineage>
</organism>
<feature type="compositionally biased region" description="Basic and acidic residues" evidence="1">
    <location>
        <begin position="23"/>
        <end position="32"/>
    </location>
</feature>
<gene>
    <name evidence="2" type="ORF">SAMN05216206_3662</name>
</gene>
<protein>
    <submittedName>
        <fullName evidence="2">Uncharacterized protein</fullName>
    </submittedName>
</protein>
<accession>A0A1I3PF48</accession>
<evidence type="ECO:0000256" key="1">
    <source>
        <dbReference type="SAM" id="MobiDB-lite"/>
    </source>
</evidence>
<proteinExistence type="predicted"/>
<dbReference type="STRING" id="425504.SAMN05216206_3662"/>